<evidence type="ECO:0000313" key="4">
    <source>
        <dbReference type="Proteomes" id="UP001501020"/>
    </source>
</evidence>
<feature type="compositionally biased region" description="Low complexity" evidence="1">
    <location>
        <begin position="145"/>
        <end position="154"/>
    </location>
</feature>
<proteinExistence type="predicted"/>
<feature type="compositionally biased region" description="Pro residues" evidence="1">
    <location>
        <begin position="224"/>
        <end position="233"/>
    </location>
</feature>
<dbReference type="EMBL" id="BAAAMR010000002">
    <property type="protein sequence ID" value="GAA2120186.1"/>
    <property type="molecule type" value="Genomic_DNA"/>
</dbReference>
<keyword evidence="2" id="KW-0472">Membrane</keyword>
<organism evidence="3 4">
    <name type="scientific">Actinomadura napierensis</name>
    <dbReference type="NCBI Taxonomy" id="267854"/>
    <lineage>
        <taxon>Bacteria</taxon>
        <taxon>Bacillati</taxon>
        <taxon>Actinomycetota</taxon>
        <taxon>Actinomycetes</taxon>
        <taxon>Streptosporangiales</taxon>
        <taxon>Thermomonosporaceae</taxon>
        <taxon>Actinomadura</taxon>
    </lineage>
</organism>
<feature type="compositionally biased region" description="Basic and acidic residues" evidence="1">
    <location>
        <begin position="1"/>
        <end position="16"/>
    </location>
</feature>
<gene>
    <name evidence="3" type="ORF">GCM10009727_04630</name>
</gene>
<protein>
    <recommendedName>
        <fullName evidence="5">DUF3040 domain-containing protein</fullName>
    </recommendedName>
</protein>
<sequence length="233" mass="23591">MSDHQRARRLDQRTAERLLGGAPASPAHGTAGDGPAEGHEALRALRSAAAGPPRPGELAGEDASAAAYRAARTRHAPHRSRWAALPRYATVKVAVVAVTLAVFGGGVAVAAGTGHLPGGSTDPAPSPRHVPGTPWHRGDRPSPSPSVVPHASPAQRPQPSTSPKGKAQHGKTAAPGQTKSRTPKAPKSTPNHGQGNGNGQGNGSDNGQGNDPVHRPSTTGHPTPQAPAPHPAK</sequence>
<feature type="region of interest" description="Disordered" evidence="1">
    <location>
        <begin position="118"/>
        <end position="233"/>
    </location>
</feature>
<keyword evidence="2" id="KW-1133">Transmembrane helix</keyword>
<keyword evidence="2" id="KW-0812">Transmembrane</keyword>
<evidence type="ECO:0008006" key="5">
    <source>
        <dbReference type="Google" id="ProtNLM"/>
    </source>
</evidence>
<dbReference type="RefSeq" id="WP_344260818.1">
    <property type="nucleotide sequence ID" value="NZ_BAAAMR010000002.1"/>
</dbReference>
<evidence type="ECO:0000256" key="1">
    <source>
        <dbReference type="SAM" id="MobiDB-lite"/>
    </source>
</evidence>
<reference evidence="3 4" key="1">
    <citation type="journal article" date="2019" name="Int. J. Syst. Evol. Microbiol.">
        <title>The Global Catalogue of Microorganisms (GCM) 10K type strain sequencing project: providing services to taxonomists for standard genome sequencing and annotation.</title>
        <authorList>
            <consortium name="The Broad Institute Genomics Platform"/>
            <consortium name="The Broad Institute Genome Sequencing Center for Infectious Disease"/>
            <person name="Wu L."/>
            <person name="Ma J."/>
        </authorList>
    </citation>
    <scope>NUCLEOTIDE SEQUENCE [LARGE SCALE GENOMIC DNA]</scope>
    <source>
        <strain evidence="3 4">JCM 13850</strain>
    </source>
</reference>
<dbReference type="Proteomes" id="UP001501020">
    <property type="component" value="Unassembled WGS sequence"/>
</dbReference>
<feature type="transmembrane region" description="Helical" evidence="2">
    <location>
        <begin position="89"/>
        <end position="111"/>
    </location>
</feature>
<name>A0ABN2Y1A0_9ACTN</name>
<keyword evidence="4" id="KW-1185">Reference proteome</keyword>
<accession>A0ABN2Y1A0</accession>
<feature type="compositionally biased region" description="Gly residues" evidence="1">
    <location>
        <begin position="194"/>
        <end position="206"/>
    </location>
</feature>
<evidence type="ECO:0000256" key="2">
    <source>
        <dbReference type="SAM" id="Phobius"/>
    </source>
</evidence>
<evidence type="ECO:0000313" key="3">
    <source>
        <dbReference type="EMBL" id="GAA2120186.1"/>
    </source>
</evidence>
<feature type="region of interest" description="Disordered" evidence="1">
    <location>
        <begin position="1"/>
        <end position="79"/>
    </location>
</feature>
<comment type="caution">
    <text evidence="3">The sequence shown here is derived from an EMBL/GenBank/DDBJ whole genome shotgun (WGS) entry which is preliminary data.</text>
</comment>